<dbReference type="Pfam" id="PF01119">
    <property type="entry name" value="DNA_mis_repair"/>
    <property type="match status" value="1"/>
</dbReference>
<evidence type="ECO:0000256" key="1">
    <source>
        <dbReference type="ARBA" id="ARBA00006082"/>
    </source>
</evidence>
<sequence length="589" mass="63912">MSAIQLLPDLLISQIAAGEVVERPASALKELLENSLDAGATEIRVQLEQGGIKLMRVADNGAGIAAAQLQIALARHATSKIASLDDLERVASLGFRGEALASIAAVARLRLASRAVGADHAHQIETDGGRPGEPQPTALAAGTTIEVRDLYFNTPARRKFLKSEATEYGHSEEAFRRIALARPDVAFSLQHNGRAQHHLRSEDARRRIGALLGDEFAASALEIDESAAGLRLAGMSALPAYSRASRDAQYFFVNGRFVRDKLIAHALRQAYRDVLHHDRHPAYCLFLELDPALVDVNVHPAKIEVRFRDGRAVHQFLYHALNKTLAGRGGENPAAQAQLASPEPASHAARPVFSSGAPYQAPMPLGVAQPAAFYDLMTRDMPLPKTAAAQTEETAAHPLGYAIAQLHGVYILAQNSAGLVLVDMHAAHERVVYEKLKTALDQKTVASQPLLIPAAFQADALDVAAAEEHAAALHEIGFEIAPLSPTSLAVRAVPRLLQNADPAQLARDVLHELREWGASRVLTERRNELLGTLACHGAVRANRQLSITEMNALLREMETTERANQCNHGRPTWFQISLAELDKMFMRGK</sequence>
<dbReference type="AlphaFoldDB" id="A0A401JA95"/>
<dbReference type="HAMAP" id="MF_00149">
    <property type="entry name" value="DNA_mis_repair"/>
    <property type="match status" value="1"/>
</dbReference>
<proteinExistence type="inferred from homology"/>
<dbReference type="Gene3D" id="3.30.1540.20">
    <property type="entry name" value="MutL, C-terminal domain, dimerisation subdomain"/>
    <property type="match status" value="1"/>
</dbReference>
<dbReference type="SMART" id="SM01340">
    <property type="entry name" value="DNA_mis_repair"/>
    <property type="match status" value="1"/>
</dbReference>
<dbReference type="InterPro" id="IPR013507">
    <property type="entry name" value="DNA_mismatch_S5_2-like"/>
</dbReference>
<dbReference type="GO" id="GO:0016887">
    <property type="term" value="F:ATP hydrolysis activity"/>
    <property type="evidence" value="ECO:0007669"/>
    <property type="project" value="InterPro"/>
</dbReference>
<evidence type="ECO:0000256" key="3">
    <source>
        <dbReference type="ARBA" id="ARBA00022763"/>
    </source>
</evidence>
<dbReference type="SUPFAM" id="SSF118116">
    <property type="entry name" value="DNA mismatch repair protein MutL"/>
    <property type="match status" value="1"/>
</dbReference>
<dbReference type="Gene3D" id="3.30.1370.100">
    <property type="entry name" value="MutL, C-terminal domain, regulatory subdomain"/>
    <property type="match status" value="1"/>
</dbReference>
<dbReference type="PANTHER" id="PTHR10073:SF12">
    <property type="entry name" value="DNA MISMATCH REPAIR PROTEIN MLH1"/>
    <property type="match status" value="1"/>
</dbReference>
<comment type="caution">
    <text evidence="8">The sequence shown here is derived from an EMBL/GenBank/DDBJ whole genome shotgun (WGS) entry which is preliminary data.</text>
</comment>
<dbReference type="InterPro" id="IPR020568">
    <property type="entry name" value="Ribosomal_Su5_D2-typ_SF"/>
</dbReference>
<feature type="domain" description="MutL C-terminal dimerisation" evidence="6">
    <location>
        <begin position="402"/>
        <end position="545"/>
    </location>
</feature>
<reference evidence="8 9" key="1">
    <citation type="journal article" date="2019" name="Front. Microbiol.">
        <title>Genomes of Neutrophilic Sulfur-Oxidizing Chemolithoautotrophs Representing 9 Proteobacterial Species From 8 Genera.</title>
        <authorList>
            <person name="Watanabe T."/>
            <person name="Kojima H."/>
            <person name="Umezawa K."/>
            <person name="Hori C."/>
            <person name="Takasuka T.E."/>
            <person name="Kato Y."/>
            <person name="Fukui M."/>
        </authorList>
    </citation>
    <scope>NUCLEOTIDE SEQUENCE [LARGE SCALE GENOMIC DNA]</scope>
    <source>
        <strain evidence="8 9">TTN</strain>
    </source>
</reference>
<dbReference type="GO" id="GO:0005524">
    <property type="term" value="F:ATP binding"/>
    <property type="evidence" value="ECO:0007669"/>
    <property type="project" value="InterPro"/>
</dbReference>
<dbReference type="RefSeq" id="WP_124703436.1">
    <property type="nucleotide sequence ID" value="NZ_BGOW01000002.1"/>
</dbReference>
<comment type="function">
    <text evidence="5">This protein is involved in the repair of mismatches in DNA. It is required for dam-dependent methyl-directed DNA mismatch repair. May act as a 'molecular matchmaker', a protein that promotes the formation of a stable complex between two or more DNA-binding proteins in an ATP-dependent manner without itself being part of a final effector complex.</text>
</comment>
<dbReference type="SUPFAM" id="SSF54211">
    <property type="entry name" value="Ribosomal protein S5 domain 2-like"/>
    <property type="match status" value="1"/>
</dbReference>
<dbReference type="Proteomes" id="UP000286806">
    <property type="component" value="Unassembled WGS sequence"/>
</dbReference>
<dbReference type="InterPro" id="IPR002099">
    <property type="entry name" value="MutL/Mlh/PMS"/>
</dbReference>
<dbReference type="InterPro" id="IPR042120">
    <property type="entry name" value="MutL_C_dimsub"/>
</dbReference>
<gene>
    <name evidence="5" type="primary">mutL</name>
    <name evidence="8" type="ORF">SFMTTN_0395</name>
</gene>
<evidence type="ECO:0000256" key="2">
    <source>
        <dbReference type="ARBA" id="ARBA00021975"/>
    </source>
</evidence>
<dbReference type="InterPro" id="IPR038973">
    <property type="entry name" value="MutL/Mlh/Pms-like"/>
</dbReference>
<dbReference type="EMBL" id="BGOW01000002">
    <property type="protein sequence ID" value="GBL44595.1"/>
    <property type="molecule type" value="Genomic_DNA"/>
</dbReference>
<feature type="domain" description="DNA mismatch repair protein S5" evidence="7">
    <location>
        <begin position="208"/>
        <end position="326"/>
    </location>
</feature>
<evidence type="ECO:0000256" key="5">
    <source>
        <dbReference type="HAMAP-Rule" id="MF_00149"/>
    </source>
</evidence>
<evidence type="ECO:0000313" key="8">
    <source>
        <dbReference type="EMBL" id="GBL44595.1"/>
    </source>
</evidence>
<dbReference type="OrthoDB" id="9763467at2"/>
<evidence type="ECO:0000259" key="6">
    <source>
        <dbReference type="SMART" id="SM00853"/>
    </source>
</evidence>
<organism evidence="8 9">
    <name type="scientific">Sulfuriferula multivorans</name>
    <dbReference type="NCBI Taxonomy" id="1559896"/>
    <lineage>
        <taxon>Bacteria</taxon>
        <taxon>Pseudomonadati</taxon>
        <taxon>Pseudomonadota</taxon>
        <taxon>Betaproteobacteria</taxon>
        <taxon>Nitrosomonadales</taxon>
        <taxon>Sulfuricellaceae</taxon>
        <taxon>Sulfuriferula</taxon>
    </lineage>
</organism>
<dbReference type="SMART" id="SM00853">
    <property type="entry name" value="MutL_C"/>
    <property type="match status" value="1"/>
</dbReference>
<dbReference type="GO" id="GO:0140664">
    <property type="term" value="F:ATP-dependent DNA damage sensor activity"/>
    <property type="evidence" value="ECO:0007669"/>
    <property type="project" value="InterPro"/>
</dbReference>
<protein>
    <recommendedName>
        <fullName evidence="2 5">DNA mismatch repair protein MutL</fullName>
    </recommendedName>
</protein>
<dbReference type="InterPro" id="IPR014762">
    <property type="entry name" value="DNA_mismatch_repair_CS"/>
</dbReference>
<evidence type="ECO:0000256" key="4">
    <source>
        <dbReference type="ARBA" id="ARBA00023204"/>
    </source>
</evidence>
<dbReference type="Pfam" id="PF08676">
    <property type="entry name" value="MutL_C"/>
    <property type="match status" value="1"/>
</dbReference>
<dbReference type="InterPro" id="IPR014790">
    <property type="entry name" value="MutL_C"/>
</dbReference>
<dbReference type="PANTHER" id="PTHR10073">
    <property type="entry name" value="DNA MISMATCH REPAIR PROTEIN MLH, PMS, MUTL"/>
    <property type="match status" value="1"/>
</dbReference>
<dbReference type="GO" id="GO:0030983">
    <property type="term" value="F:mismatched DNA binding"/>
    <property type="evidence" value="ECO:0007669"/>
    <property type="project" value="InterPro"/>
</dbReference>
<dbReference type="InterPro" id="IPR037198">
    <property type="entry name" value="MutL_C_sf"/>
</dbReference>
<dbReference type="PROSITE" id="PS00058">
    <property type="entry name" value="DNA_MISMATCH_REPAIR_1"/>
    <property type="match status" value="1"/>
</dbReference>
<dbReference type="InterPro" id="IPR042121">
    <property type="entry name" value="MutL_C_regsub"/>
</dbReference>
<dbReference type="Pfam" id="PF13589">
    <property type="entry name" value="HATPase_c_3"/>
    <property type="match status" value="1"/>
</dbReference>
<keyword evidence="4 5" id="KW-0234">DNA repair</keyword>
<comment type="similarity">
    <text evidence="1 5">Belongs to the DNA mismatch repair MutL/HexB family.</text>
</comment>
<dbReference type="InterPro" id="IPR036890">
    <property type="entry name" value="HATPase_C_sf"/>
</dbReference>
<dbReference type="NCBIfam" id="TIGR00585">
    <property type="entry name" value="mutl"/>
    <property type="match status" value="1"/>
</dbReference>
<dbReference type="FunFam" id="3.30.565.10:FF:000003">
    <property type="entry name" value="DNA mismatch repair endonuclease MutL"/>
    <property type="match status" value="1"/>
</dbReference>
<dbReference type="Gene3D" id="3.30.230.10">
    <property type="match status" value="1"/>
</dbReference>
<dbReference type="CDD" id="cd16926">
    <property type="entry name" value="HATPase_MutL-MLH-PMS-like"/>
    <property type="match status" value="1"/>
</dbReference>
<dbReference type="CDD" id="cd03482">
    <property type="entry name" value="MutL_Trans_MutL"/>
    <property type="match status" value="1"/>
</dbReference>
<keyword evidence="3 5" id="KW-0227">DNA damage</keyword>
<dbReference type="InterPro" id="IPR020667">
    <property type="entry name" value="DNA_mismatch_repair_MutL"/>
</dbReference>
<keyword evidence="9" id="KW-1185">Reference proteome</keyword>
<dbReference type="Gene3D" id="3.30.565.10">
    <property type="entry name" value="Histidine kinase-like ATPase, C-terminal domain"/>
    <property type="match status" value="1"/>
</dbReference>
<dbReference type="SUPFAM" id="SSF55874">
    <property type="entry name" value="ATPase domain of HSP90 chaperone/DNA topoisomerase II/histidine kinase"/>
    <property type="match status" value="1"/>
</dbReference>
<evidence type="ECO:0000313" key="9">
    <source>
        <dbReference type="Proteomes" id="UP000286806"/>
    </source>
</evidence>
<name>A0A401JA95_9PROT</name>
<dbReference type="GO" id="GO:0006298">
    <property type="term" value="P:mismatch repair"/>
    <property type="evidence" value="ECO:0007669"/>
    <property type="project" value="UniProtKB-UniRule"/>
</dbReference>
<dbReference type="GO" id="GO:0032300">
    <property type="term" value="C:mismatch repair complex"/>
    <property type="evidence" value="ECO:0007669"/>
    <property type="project" value="InterPro"/>
</dbReference>
<accession>A0A401JA95</accession>
<evidence type="ECO:0000259" key="7">
    <source>
        <dbReference type="SMART" id="SM01340"/>
    </source>
</evidence>
<dbReference type="InterPro" id="IPR014721">
    <property type="entry name" value="Ribsml_uS5_D2-typ_fold_subgr"/>
</dbReference>